<evidence type="ECO:0000313" key="3">
    <source>
        <dbReference type="EMBL" id="TWU48243.1"/>
    </source>
</evidence>
<dbReference type="Pfam" id="PF01882">
    <property type="entry name" value="DUF58"/>
    <property type="match status" value="1"/>
</dbReference>
<dbReference type="EMBL" id="SJPX01000005">
    <property type="protein sequence ID" value="TWU48243.1"/>
    <property type="molecule type" value="Genomic_DNA"/>
</dbReference>
<dbReference type="Proteomes" id="UP000317977">
    <property type="component" value="Unassembled WGS sequence"/>
</dbReference>
<keyword evidence="1" id="KW-1133">Transmembrane helix</keyword>
<dbReference type="PANTHER" id="PTHR34351:SF1">
    <property type="entry name" value="SLR1927 PROTEIN"/>
    <property type="match status" value="1"/>
</dbReference>
<dbReference type="RefSeq" id="WP_146536634.1">
    <property type="nucleotide sequence ID" value="NZ_SJPX01000005.1"/>
</dbReference>
<evidence type="ECO:0000256" key="1">
    <source>
        <dbReference type="SAM" id="Phobius"/>
    </source>
</evidence>
<feature type="domain" description="DUF58" evidence="2">
    <location>
        <begin position="235"/>
        <end position="331"/>
    </location>
</feature>
<dbReference type="PANTHER" id="PTHR34351">
    <property type="entry name" value="SLR1927 PROTEIN-RELATED"/>
    <property type="match status" value="1"/>
</dbReference>
<evidence type="ECO:0000259" key="2">
    <source>
        <dbReference type="Pfam" id="PF01882"/>
    </source>
</evidence>
<evidence type="ECO:0000313" key="4">
    <source>
        <dbReference type="Proteomes" id="UP000317977"/>
    </source>
</evidence>
<feature type="transmembrane region" description="Helical" evidence="1">
    <location>
        <begin position="12"/>
        <end position="31"/>
    </location>
</feature>
<keyword evidence="1" id="KW-0812">Transmembrane</keyword>
<dbReference type="AlphaFoldDB" id="A0A5C6EER1"/>
<protein>
    <recommendedName>
        <fullName evidence="2">DUF58 domain-containing protein</fullName>
    </recommendedName>
</protein>
<dbReference type="OrthoDB" id="9812729at2"/>
<organism evidence="3 4">
    <name type="scientific">Rubripirellula reticaptiva</name>
    <dbReference type="NCBI Taxonomy" id="2528013"/>
    <lineage>
        <taxon>Bacteria</taxon>
        <taxon>Pseudomonadati</taxon>
        <taxon>Planctomycetota</taxon>
        <taxon>Planctomycetia</taxon>
        <taxon>Pirellulales</taxon>
        <taxon>Pirellulaceae</taxon>
        <taxon>Rubripirellula</taxon>
    </lineage>
</organism>
<reference evidence="3 4" key="1">
    <citation type="submission" date="2019-02" db="EMBL/GenBank/DDBJ databases">
        <title>Deep-cultivation of Planctomycetes and their phenomic and genomic characterization uncovers novel biology.</title>
        <authorList>
            <person name="Wiegand S."/>
            <person name="Jogler M."/>
            <person name="Boedeker C."/>
            <person name="Pinto D."/>
            <person name="Vollmers J."/>
            <person name="Rivas-Marin E."/>
            <person name="Kohn T."/>
            <person name="Peeters S.H."/>
            <person name="Heuer A."/>
            <person name="Rast P."/>
            <person name="Oberbeckmann S."/>
            <person name="Bunk B."/>
            <person name="Jeske O."/>
            <person name="Meyerdierks A."/>
            <person name="Storesund J.E."/>
            <person name="Kallscheuer N."/>
            <person name="Luecker S."/>
            <person name="Lage O.M."/>
            <person name="Pohl T."/>
            <person name="Merkel B.J."/>
            <person name="Hornburger P."/>
            <person name="Mueller R.-W."/>
            <person name="Bruemmer F."/>
            <person name="Labrenz M."/>
            <person name="Spormann A.M."/>
            <person name="Op Den Camp H."/>
            <person name="Overmann J."/>
            <person name="Amann R."/>
            <person name="Jetten M.S.M."/>
            <person name="Mascher T."/>
            <person name="Medema M.H."/>
            <person name="Devos D.P."/>
            <person name="Kaster A.-K."/>
            <person name="Ovreas L."/>
            <person name="Rohde M."/>
            <person name="Galperin M.Y."/>
            <person name="Jogler C."/>
        </authorList>
    </citation>
    <scope>NUCLEOTIDE SEQUENCE [LARGE SCALE GENOMIC DNA]</scope>
    <source>
        <strain evidence="3 4">Poly59</strain>
    </source>
</reference>
<comment type="caution">
    <text evidence="3">The sequence shown here is derived from an EMBL/GenBank/DDBJ whole genome shotgun (WGS) entry which is preliminary data.</text>
</comment>
<keyword evidence="4" id="KW-1185">Reference proteome</keyword>
<accession>A0A5C6EER1</accession>
<gene>
    <name evidence="3" type="ORF">Poly59_50890</name>
</gene>
<dbReference type="InterPro" id="IPR002881">
    <property type="entry name" value="DUF58"/>
</dbReference>
<keyword evidence="1" id="KW-0472">Membrane</keyword>
<name>A0A5C6EER1_9BACT</name>
<sequence length="409" mass="45201">MNSIAPSSTPWRWVALVGRVVISPITLLLAFRRSLTGASVTLLLIMIVSLNIVWGYPWVGVFAATLTMLVLGGLGSRLARPRLKVDFSLPTSAPLNQPFLVTMHLRNESRLPAMDLMVGFVPEKTRRRDARPLRFQLLSQRCQLATIRPRDRVDAAFTLSGGRRGIAVLPNVMVESLFPFYLFRSSNAVASQTTIAITPQLIDDEDDPIAGTVLGAIGAWSNRLLSGDALNYTGSREYQVGMPVRRWDFSSWARLGRPIVREYQSPSVQTVTIIVDTSSDRDRPQSAETVDPVLERLLSLAAVAVTDLCHRQVRLRLHVTNESTESFIAPRNQHAVSDSEPLLIQLAGAETVDQATANRRIAGVFEMIGHCPTLLLTTRQQEFERAFSLNHVTVIQCNPSSAPEYAAHA</sequence>
<proteinExistence type="predicted"/>
<feature type="transmembrane region" description="Helical" evidence="1">
    <location>
        <begin position="38"/>
        <end position="56"/>
    </location>
</feature>